<organism evidence="2 3">
    <name type="scientific">Hibiscus sabdariffa</name>
    <name type="common">roselle</name>
    <dbReference type="NCBI Taxonomy" id="183260"/>
    <lineage>
        <taxon>Eukaryota</taxon>
        <taxon>Viridiplantae</taxon>
        <taxon>Streptophyta</taxon>
        <taxon>Embryophyta</taxon>
        <taxon>Tracheophyta</taxon>
        <taxon>Spermatophyta</taxon>
        <taxon>Magnoliopsida</taxon>
        <taxon>eudicotyledons</taxon>
        <taxon>Gunneridae</taxon>
        <taxon>Pentapetalae</taxon>
        <taxon>rosids</taxon>
        <taxon>malvids</taxon>
        <taxon>Malvales</taxon>
        <taxon>Malvaceae</taxon>
        <taxon>Malvoideae</taxon>
        <taxon>Hibiscus</taxon>
    </lineage>
</organism>
<sequence>MMSRDPRNGGSNNVRKRLRLRKSGSNRKLKTGVVEWVKSTQARIDASIRNVDHEASLVSKDDEPWTNEPMDNMADDSNSRDDMVGNAP</sequence>
<protein>
    <submittedName>
        <fullName evidence="2">Uncharacterized protein</fullName>
    </submittedName>
</protein>
<dbReference type="Proteomes" id="UP001472677">
    <property type="component" value="Unassembled WGS sequence"/>
</dbReference>
<feature type="region of interest" description="Disordered" evidence="1">
    <location>
        <begin position="58"/>
        <end position="88"/>
    </location>
</feature>
<proteinExistence type="predicted"/>
<feature type="compositionally biased region" description="Basic and acidic residues" evidence="1">
    <location>
        <begin position="77"/>
        <end position="88"/>
    </location>
</feature>
<reference evidence="2 3" key="1">
    <citation type="journal article" date="2024" name="G3 (Bethesda)">
        <title>Genome assembly of Hibiscus sabdariffa L. provides insights into metabolisms of medicinal natural products.</title>
        <authorList>
            <person name="Kim T."/>
        </authorList>
    </citation>
    <scope>NUCLEOTIDE SEQUENCE [LARGE SCALE GENOMIC DNA]</scope>
    <source>
        <strain evidence="2">TK-2024</strain>
        <tissue evidence="2">Old leaves</tissue>
    </source>
</reference>
<evidence type="ECO:0000313" key="3">
    <source>
        <dbReference type="Proteomes" id="UP001472677"/>
    </source>
</evidence>
<evidence type="ECO:0000256" key="1">
    <source>
        <dbReference type="SAM" id="MobiDB-lite"/>
    </source>
</evidence>
<accession>A0ABR2EEZ7</accession>
<keyword evidence="3" id="KW-1185">Reference proteome</keyword>
<name>A0ABR2EEZ7_9ROSI</name>
<dbReference type="EMBL" id="JBBPBM010000015">
    <property type="protein sequence ID" value="KAK8559223.1"/>
    <property type="molecule type" value="Genomic_DNA"/>
</dbReference>
<feature type="region of interest" description="Disordered" evidence="1">
    <location>
        <begin position="1"/>
        <end position="26"/>
    </location>
</feature>
<gene>
    <name evidence="2" type="ORF">V6N12_042505</name>
</gene>
<comment type="caution">
    <text evidence="2">The sequence shown here is derived from an EMBL/GenBank/DDBJ whole genome shotgun (WGS) entry which is preliminary data.</text>
</comment>
<evidence type="ECO:0000313" key="2">
    <source>
        <dbReference type="EMBL" id="KAK8559223.1"/>
    </source>
</evidence>
<feature type="compositionally biased region" description="Basic residues" evidence="1">
    <location>
        <begin position="14"/>
        <end position="26"/>
    </location>
</feature>